<proteinExistence type="predicted"/>
<comment type="caution">
    <text evidence="1">The sequence shown here is derived from an EMBL/GenBank/DDBJ whole genome shotgun (WGS) entry which is preliminary data.</text>
</comment>
<evidence type="ECO:0000313" key="1">
    <source>
        <dbReference type="EMBL" id="MTV77875.1"/>
    </source>
</evidence>
<accession>A0AAW9W7F8</accession>
<name>A0AAW9W7F8_STREE</name>
<evidence type="ECO:0000313" key="2">
    <source>
        <dbReference type="Proteomes" id="UP000729182"/>
    </source>
</evidence>
<dbReference type="EMBL" id="WNHN01000162">
    <property type="protein sequence ID" value="MTV77875.1"/>
    <property type="molecule type" value="Genomic_DNA"/>
</dbReference>
<organism evidence="1 2">
    <name type="scientific">Streptococcus pneumoniae</name>
    <dbReference type="NCBI Taxonomy" id="1313"/>
    <lineage>
        <taxon>Bacteria</taxon>
        <taxon>Bacillati</taxon>
        <taxon>Bacillota</taxon>
        <taxon>Bacilli</taxon>
        <taxon>Lactobacillales</taxon>
        <taxon>Streptococcaceae</taxon>
        <taxon>Streptococcus</taxon>
    </lineage>
</organism>
<protein>
    <submittedName>
        <fullName evidence="1">Uncharacterized protein</fullName>
    </submittedName>
</protein>
<reference evidence="1" key="1">
    <citation type="submission" date="2019-11" db="EMBL/GenBank/DDBJ databases">
        <title>Growth characteristics of pneumococcus vary with the chemical composition of the capsule and with environmental conditions.</title>
        <authorList>
            <person name="Tothpal A."/>
            <person name="Desobry K."/>
            <person name="Joshi S."/>
            <person name="Wyllie A.L."/>
            <person name="Weinberger D.M."/>
        </authorList>
    </citation>
    <scope>NUCLEOTIDE SEQUENCE</scope>
    <source>
        <strain evidence="1">Pnumococcus10A</strain>
    </source>
</reference>
<dbReference type="AlphaFoldDB" id="A0AAW9W7F8"/>
<sequence length="164" mass="19634">MIYKIIYEGSQNYFIDDVFFVYNYAIDNKISSFTNNNKLNELREIISKDGYIVNSNFNKDKTLLGYWLVSAFEQQNRDLYIKEDSEVEVNLNYECVNKLMSILNNPEFLSYNYYSIEYQLKEYDVVKFLYELVKSKKLFIEEEKFLESDSEDLISTILIQKLLV</sequence>
<gene>
    <name evidence="1" type="ORF">GM535_11620</name>
</gene>
<feature type="non-terminal residue" evidence="1">
    <location>
        <position position="164"/>
    </location>
</feature>
<dbReference type="Proteomes" id="UP000729182">
    <property type="component" value="Unassembled WGS sequence"/>
</dbReference>